<dbReference type="EMBL" id="CP007034">
    <property type="protein sequence ID" value="AHF13599.1"/>
    <property type="molecule type" value="Genomic_DNA"/>
</dbReference>
<dbReference type="eggNOG" id="COG1196">
    <property type="taxonomic scope" value="Bacteria"/>
</dbReference>
<dbReference type="Proteomes" id="UP000018901">
    <property type="component" value="Chromosome"/>
</dbReference>
<reference evidence="1 2" key="1">
    <citation type="submission" date="2013-12" db="EMBL/GenBank/DDBJ databases">
        <authorList>
            <consortium name="DOE Joint Genome Institute"/>
            <person name="Eisen J."/>
            <person name="Huntemann M."/>
            <person name="Han J."/>
            <person name="Chen A."/>
            <person name="Kyrpides N."/>
            <person name="Mavromatis K."/>
            <person name="Markowitz V."/>
            <person name="Palaniappan K."/>
            <person name="Ivanova N."/>
            <person name="Schaumberg A."/>
            <person name="Pati A."/>
            <person name="Liolios K."/>
            <person name="Nordberg H.P."/>
            <person name="Cantor M.N."/>
            <person name="Hua S.X."/>
            <person name="Woyke T."/>
        </authorList>
    </citation>
    <scope>NUCLEOTIDE SEQUENCE [LARGE SCALE GENOMIC DNA]</scope>
    <source>
        <strain evidence="2">DSM 18177</strain>
    </source>
</reference>
<organism evidence="1 2">
    <name type="scientific">Barnesiella viscericola DSM 18177</name>
    <dbReference type="NCBI Taxonomy" id="880074"/>
    <lineage>
        <taxon>Bacteria</taxon>
        <taxon>Pseudomonadati</taxon>
        <taxon>Bacteroidota</taxon>
        <taxon>Bacteroidia</taxon>
        <taxon>Bacteroidales</taxon>
        <taxon>Barnesiellaceae</taxon>
        <taxon>Barnesiella</taxon>
    </lineage>
</organism>
<sequence>MSEFTKIVKRYFPYVEKLIPAIKFLRDTLNFSDEQIKKLCMFKNVTIKGVLYSSEYRQRFKTDVGGLLT</sequence>
<keyword evidence="2" id="KW-1185">Reference proteome</keyword>
<gene>
    <name evidence="1" type="ORF">BARVI_02420</name>
</gene>
<dbReference type="STRING" id="880074.BARVI_02420"/>
<protein>
    <submittedName>
        <fullName evidence="1">Uncharacterized protein</fullName>
    </submittedName>
</protein>
<accession>W0EWK4</accession>
<dbReference type="KEGG" id="bvs:BARVI_02420"/>
<evidence type="ECO:0000313" key="2">
    <source>
        <dbReference type="Proteomes" id="UP000018901"/>
    </source>
</evidence>
<name>W0EWK4_9BACT</name>
<dbReference type="AlphaFoldDB" id="W0EWK4"/>
<dbReference type="HOGENOM" id="CLU_2767509_0_0_10"/>
<proteinExistence type="predicted"/>
<evidence type="ECO:0000313" key="1">
    <source>
        <dbReference type="EMBL" id="AHF13599.1"/>
    </source>
</evidence>